<dbReference type="AlphaFoldDB" id="A0A1H7TEL7"/>
<dbReference type="PANTHER" id="PTHR22953:SF153">
    <property type="entry name" value="PURPLE ACID PHOSPHATASE"/>
    <property type="match status" value="1"/>
</dbReference>
<dbReference type="Pfam" id="PF00149">
    <property type="entry name" value="Metallophos"/>
    <property type="match status" value="1"/>
</dbReference>
<dbReference type="STRING" id="407022.SAMN05661044_03482"/>
<proteinExistence type="predicted"/>
<dbReference type="InterPro" id="IPR029052">
    <property type="entry name" value="Metallo-depent_PP-like"/>
</dbReference>
<evidence type="ECO:0000313" key="5">
    <source>
        <dbReference type="Proteomes" id="UP000199421"/>
    </source>
</evidence>
<evidence type="ECO:0000313" key="4">
    <source>
        <dbReference type="EMBL" id="SEL82959.1"/>
    </source>
</evidence>
<dbReference type="RefSeq" id="WP_093326643.1">
    <property type="nucleotide sequence ID" value="NZ_FOAF01000004.1"/>
</dbReference>
<dbReference type="Proteomes" id="UP000199421">
    <property type="component" value="Unassembled WGS sequence"/>
</dbReference>
<dbReference type="Gene3D" id="3.60.21.10">
    <property type="match status" value="1"/>
</dbReference>
<dbReference type="InterPro" id="IPR039331">
    <property type="entry name" value="PAPs-like"/>
</dbReference>
<feature type="domain" description="Purple acid phosphatase N-terminal" evidence="3">
    <location>
        <begin position="53"/>
        <end position="142"/>
    </location>
</feature>
<dbReference type="Gene3D" id="2.60.40.380">
    <property type="entry name" value="Purple acid phosphatase-like, N-terminal"/>
    <property type="match status" value="1"/>
</dbReference>
<dbReference type="InterPro" id="IPR004843">
    <property type="entry name" value="Calcineurin-like_PHP"/>
</dbReference>
<evidence type="ECO:0000259" key="3">
    <source>
        <dbReference type="Pfam" id="PF16656"/>
    </source>
</evidence>
<dbReference type="InterPro" id="IPR008963">
    <property type="entry name" value="Purple_acid_Pase-like_N"/>
</dbReference>
<evidence type="ECO:0000256" key="1">
    <source>
        <dbReference type="ARBA" id="ARBA00022729"/>
    </source>
</evidence>
<dbReference type="SUPFAM" id="SSF56300">
    <property type="entry name" value="Metallo-dependent phosphatases"/>
    <property type="match status" value="1"/>
</dbReference>
<gene>
    <name evidence="4" type="ORF">SAMN05661044_03482</name>
</gene>
<name>A0A1H7TEL7_OLID1</name>
<reference evidence="5" key="1">
    <citation type="submission" date="2016-10" db="EMBL/GenBank/DDBJ databases">
        <authorList>
            <person name="Varghese N."/>
            <person name="Submissions S."/>
        </authorList>
    </citation>
    <scope>NUCLEOTIDE SEQUENCE [LARGE SCALE GENOMIC DNA]</scope>
    <source>
        <strain evidence="5">DSM 18733</strain>
    </source>
</reference>
<sequence length="400" mass="46700">MKIANQRRKFLSQLTAASALTVVNISPLKASVFEPMQQGEHRFLTPPYLQVLTPTSVDLVFLTSNKAYSWVEYGEDQLEHKAQEESDGFVEAYQRINNIHIRNLKPGTTYKYRVISKEISLFKPYELVYGKQITSEQYSFTTPVEDAESVTCLVFNDIHDRPHSFKDLMAIRGEKSYDFAFLNGDMFDYQEDEQQIIDHLLLPVTTLFASEKPFIMSRGNHETRGKFRREFKDYFSYPTDSYYYSFKQGPVYWIILDTGEDKPDDHPVYAGIVDFDSYRKEQALWLEQVTQHEEYKRATYRVVMMHIPPFHSGDWHGTLHCREVFDPIFEHNKVDLVISGHTHRYGVHPPNEEHTYPIIIGGGPKEGNRTIIHFEANQKNLIIEMKRDDGQVVGEYEIKK</sequence>
<evidence type="ECO:0000259" key="2">
    <source>
        <dbReference type="Pfam" id="PF00149"/>
    </source>
</evidence>
<keyword evidence="5" id="KW-1185">Reference proteome</keyword>
<dbReference type="Pfam" id="PF16656">
    <property type="entry name" value="Pur_ac_phosph_N"/>
    <property type="match status" value="1"/>
</dbReference>
<dbReference type="PANTHER" id="PTHR22953">
    <property type="entry name" value="ACID PHOSPHATASE RELATED"/>
    <property type="match status" value="1"/>
</dbReference>
<organism evidence="4 5">
    <name type="scientific">Olivibacter domesticus</name>
    <name type="common">Pseudosphingobacterium domesticum</name>
    <dbReference type="NCBI Taxonomy" id="407022"/>
    <lineage>
        <taxon>Bacteria</taxon>
        <taxon>Pseudomonadati</taxon>
        <taxon>Bacteroidota</taxon>
        <taxon>Sphingobacteriia</taxon>
        <taxon>Sphingobacteriales</taxon>
        <taxon>Sphingobacteriaceae</taxon>
        <taxon>Olivibacter</taxon>
    </lineage>
</organism>
<dbReference type="SUPFAM" id="SSF49363">
    <property type="entry name" value="Purple acid phosphatase, N-terminal domain"/>
    <property type="match status" value="1"/>
</dbReference>
<dbReference type="EMBL" id="FOAF01000004">
    <property type="protein sequence ID" value="SEL82959.1"/>
    <property type="molecule type" value="Genomic_DNA"/>
</dbReference>
<dbReference type="InterPro" id="IPR015914">
    <property type="entry name" value="PAPs_N"/>
</dbReference>
<accession>A0A1H7TEL7</accession>
<dbReference type="GO" id="GO:0046872">
    <property type="term" value="F:metal ion binding"/>
    <property type="evidence" value="ECO:0007669"/>
    <property type="project" value="InterPro"/>
</dbReference>
<feature type="domain" description="Calcineurin-like phosphoesterase" evidence="2">
    <location>
        <begin position="153"/>
        <end position="345"/>
    </location>
</feature>
<dbReference type="OrthoDB" id="596345at2"/>
<dbReference type="GO" id="GO:0003993">
    <property type="term" value="F:acid phosphatase activity"/>
    <property type="evidence" value="ECO:0007669"/>
    <property type="project" value="InterPro"/>
</dbReference>
<keyword evidence="1" id="KW-0732">Signal</keyword>
<protein>
    <submittedName>
        <fullName evidence="4">3',5'-cyclic AMP phosphodiesterase CpdA</fullName>
    </submittedName>
</protein>